<dbReference type="PROSITE" id="PS50109">
    <property type="entry name" value="HIS_KIN"/>
    <property type="match status" value="1"/>
</dbReference>
<keyword evidence="3" id="KW-0597">Phosphoprotein</keyword>
<comment type="caution">
    <text evidence="6">The sequence shown here is derived from an EMBL/GenBank/DDBJ whole genome shotgun (WGS) entry which is preliminary data.</text>
</comment>
<dbReference type="SUPFAM" id="SSF47384">
    <property type="entry name" value="Homodimeric domain of signal transducing histidine kinase"/>
    <property type="match status" value="1"/>
</dbReference>
<dbReference type="SMART" id="SM00388">
    <property type="entry name" value="HisKA"/>
    <property type="match status" value="1"/>
</dbReference>
<dbReference type="GO" id="GO:0000155">
    <property type="term" value="F:phosphorelay sensor kinase activity"/>
    <property type="evidence" value="ECO:0007669"/>
    <property type="project" value="InterPro"/>
</dbReference>
<evidence type="ECO:0000259" key="5">
    <source>
        <dbReference type="PROSITE" id="PS50109"/>
    </source>
</evidence>
<evidence type="ECO:0000313" key="6">
    <source>
        <dbReference type="EMBL" id="EPX56377.1"/>
    </source>
</evidence>
<dbReference type="InterPro" id="IPR003594">
    <property type="entry name" value="HATPase_dom"/>
</dbReference>
<protein>
    <recommendedName>
        <fullName evidence="2">histidine kinase</fullName>
        <ecNumber evidence="2">2.7.13.3</ecNumber>
    </recommendedName>
</protein>
<dbReference type="eggNOG" id="COG4191">
    <property type="taxonomic scope" value="Bacteria"/>
</dbReference>
<sequence>MDSTGEPSGGPYNVMPSLRPIRFLLYPALGEVREHVRVELFGRTLSEQLGRPVVMELAPSYEVLEAELQRGQVDMVWATAEQCDAHEPRARAVVRAVRSGSWHYHAALVCRADAPLTLEMLRGQRAAWVAPHSTGGHLLPVRFLTRRGLSPDSLFQEQRFLGTYRRALQAVLQGEADVTSVFASYSNEHAIRATLAGFVGHEQERLVPFLYTEPTLSDGIILMPRLSEAEAQAIVAVLTRMNVDGSGLEMLMGPFRVEGFVLPSEAERAPTANRPMLGAEYLVAELDGQERCHRVWSPTGRAFGQELTGADGRTLPELLGQEASEPLVSLARTVRERGLGGRLDYQLDVEGEPRWYVAEITPCVPQQGAAGVHLGLLVRDVSAMRALEEPLYRLASFPLLHPEPLLELSSQGELRYANGATYSAFPELLEQESHHPIVQAALQWAWRGAAAGEPMPTVQLRGRDWELTVLQLSDPPGLRLFARDVTLRKQMEARLLQADRLSALGSLAAAVGHEMNNPLAFMLANLSFAREELERLGQLPRLRGEAGQALDDVLEALSETVQGALRLKHIVQDLRTLSRKPPEHRARVDVRPVLDNALKLVRGELVARARLERDFHEVPPVDADEARLSQLFLNLLLNAVQAMDVENSARNVLRVAVYTGEEGEVVVEVQDTGRGLPPEELSRIFEPVVSAHAPHTGLGLSVSHAIVTSLGGTLRAESHEGRGTLLTLTLPEAGDQPWPRLEPDASPALLAG</sequence>
<organism evidence="6 7">
    <name type="scientific">Cystobacter fuscus (strain ATCC 25194 / DSM 2262 / NBRC 100088 / M29)</name>
    <dbReference type="NCBI Taxonomy" id="1242864"/>
    <lineage>
        <taxon>Bacteria</taxon>
        <taxon>Pseudomonadati</taxon>
        <taxon>Myxococcota</taxon>
        <taxon>Myxococcia</taxon>
        <taxon>Myxococcales</taxon>
        <taxon>Cystobacterineae</taxon>
        <taxon>Archangiaceae</taxon>
        <taxon>Cystobacter</taxon>
    </lineage>
</organism>
<proteinExistence type="predicted"/>
<accession>S9P277</accession>
<dbReference type="Gene3D" id="3.40.190.10">
    <property type="entry name" value="Periplasmic binding protein-like II"/>
    <property type="match status" value="2"/>
</dbReference>
<name>S9P277_CYSF2</name>
<comment type="catalytic activity">
    <reaction evidence="1">
        <text>ATP + protein L-histidine = ADP + protein N-phospho-L-histidine.</text>
        <dbReference type="EC" id="2.7.13.3"/>
    </reaction>
</comment>
<dbReference type="SMART" id="SM00387">
    <property type="entry name" value="HATPase_c"/>
    <property type="match status" value="1"/>
</dbReference>
<dbReference type="InterPro" id="IPR036890">
    <property type="entry name" value="HATPase_C_sf"/>
</dbReference>
<dbReference type="EMBL" id="ANAH02000066">
    <property type="protein sequence ID" value="EPX56377.1"/>
    <property type="molecule type" value="Genomic_DNA"/>
</dbReference>
<evidence type="ECO:0000256" key="3">
    <source>
        <dbReference type="ARBA" id="ARBA00022553"/>
    </source>
</evidence>
<dbReference type="PANTHER" id="PTHR43065">
    <property type="entry name" value="SENSOR HISTIDINE KINASE"/>
    <property type="match status" value="1"/>
</dbReference>
<feature type="domain" description="Histidine kinase" evidence="5">
    <location>
        <begin position="510"/>
        <end position="734"/>
    </location>
</feature>
<evidence type="ECO:0000256" key="4">
    <source>
        <dbReference type="SAM" id="MobiDB-lite"/>
    </source>
</evidence>
<keyword evidence="7" id="KW-1185">Reference proteome</keyword>
<dbReference type="SUPFAM" id="SSF53850">
    <property type="entry name" value="Periplasmic binding protein-like II"/>
    <property type="match status" value="1"/>
</dbReference>
<dbReference type="Pfam" id="PF02518">
    <property type="entry name" value="HATPase_c"/>
    <property type="match status" value="1"/>
</dbReference>
<dbReference type="InterPro" id="IPR036097">
    <property type="entry name" value="HisK_dim/P_sf"/>
</dbReference>
<dbReference type="Gene3D" id="1.10.287.130">
    <property type="match status" value="1"/>
</dbReference>
<dbReference type="InterPro" id="IPR005467">
    <property type="entry name" value="His_kinase_dom"/>
</dbReference>
<dbReference type="InterPro" id="IPR004358">
    <property type="entry name" value="Sig_transdc_His_kin-like_C"/>
</dbReference>
<dbReference type="SUPFAM" id="SSF55874">
    <property type="entry name" value="ATPase domain of HSP90 chaperone/DNA topoisomerase II/histidine kinase"/>
    <property type="match status" value="1"/>
</dbReference>
<dbReference type="Gene3D" id="3.30.565.10">
    <property type="entry name" value="Histidine kinase-like ATPase, C-terminal domain"/>
    <property type="match status" value="1"/>
</dbReference>
<dbReference type="InterPro" id="IPR003661">
    <property type="entry name" value="HisK_dim/P_dom"/>
</dbReference>
<feature type="region of interest" description="Disordered" evidence="4">
    <location>
        <begin position="732"/>
        <end position="752"/>
    </location>
</feature>
<dbReference type="Proteomes" id="UP000011682">
    <property type="component" value="Unassembled WGS sequence"/>
</dbReference>
<evidence type="ECO:0000256" key="2">
    <source>
        <dbReference type="ARBA" id="ARBA00012438"/>
    </source>
</evidence>
<dbReference type="AlphaFoldDB" id="S9P277"/>
<reference evidence="6" key="1">
    <citation type="submission" date="2013-05" db="EMBL/GenBank/DDBJ databases">
        <title>Genome assembly of Cystobacter fuscus DSM 2262.</title>
        <authorList>
            <person name="Sharma G."/>
            <person name="Khatri I."/>
            <person name="Kaur C."/>
            <person name="Mayilraj S."/>
            <person name="Subramanian S."/>
        </authorList>
    </citation>
    <scope>NUCLEOTIDE SEQUENCE [LARGE SCALE GENOMIC DNA]</scope>
    <source>
        <strain evidence="6">DSM 2262</strain>
    </source>
</reference>
<dbReference type="EC" id="2.7.13.3" evidence="2"/>
<evidence type="ECO:0000256" key="1">
    <source>
        <dbReference type="ARBA" id="ARBA00000085"/>
    </source>
</evidence>
<evidence type="ECO:0000313" key="7">
    <source>
        <dbReference type="Proteomes" id="UP000011682"/>
    </source>
</evidence>
<dbReference type="CDD" id="cd00082">
    <property type="entry name" value="HisKA"/>
    <property type="match status" value="1"/>
</dbReference>
<dbReference type="Pfam" id="PF12974">
    <property type="entry name" value="Phosphonate-bd"/>
    <property type="match status" value="1"/>
</dbReference>
<gene>
    <name evidence="6" type="ORF">D187_007719</name>
</gene>
<dbReference type="Pfam" id="PF00512">
    <property type="entry name" value="HisKA"/>
    <property type="match status" value="1"/>
</dbReference>
<dbReference type="PRINTS" id="PR00344">
    <property type="entry name" value="BCTRLSENSOR"/>
</dbReference>
<dbReference type="eggNOG" id="COG3221">
    <property type="taxonomic scope" value="Bacteria"/>
</dbReference>
<dbReference type="PANTHER" id="PTHR43065:SF42">
    <property type="entry name" value="TWO-COMPONENT SENSOR PPRA"/>
    <property type="match status" value="1"/>
</dbReference>